<accession>A0A4R5KN59</accession>
<dbReference type="EMBL" id="SMRT01000007">
    <property type="protein sequence ID" value="TDF96662.1"/>
    <property type="molecule type" value="Genomic_DNA"/>
</dbReference>
<dbReference type="RefSeq" id="WP_133229981.1">
    <property type="nucleotide sequence ID" value="NZ_SMRT01000007.1"/>
</dbReference>
<evidence type="ECO:0000313" key="2">
    <source>
        <dbReference type="EMBL" id="TDF96662.1"/>
    </source>
</evidence>
<feature type="domain" description="CD-NTase-associated protein 12/Pycsar effector protein TIR" evidence="1">
    <location>
        <begin position="5"/>
        <end position="134"/>
    </location>
</feature>
<protein>
    <recommendedName>
        <fullName evidence="1">CD-NTase-associated protein 12/Pycsar effector protein TIR domain-containing protein</fullName>
    </recommendedName>
</protein>
<keyword evidence="3" id="KW-1185">Reference proteome</keyword>
<evidence type="ECO:0000313" key="3">
    <source>
        <dbReference type="Proteomes" id="UP000295636"/>
    </source>
</evidence>
<dbReference type="AlphaFoldDB" id="A0A4R5KN59"/>
<organism evidence="2 3">
    <name type="scientific">Paenibacillus piri</name>
    <dbReference type="NCBI Taxonomy" id="2547395"/>
    <lineage>
        <taxon>Bacteria</taxon>
        <taxon>Bacillati</taxon>
        <taxon>Bacillota</taxon>
        <taxon>Bacilli</taxon>
        <taxon>Bacillales</taxon>
        <taxon>Paenibacillaceae</taxon>
        <taxon>Paenibacillus</taxon>
    </lineage>
</organism>
<dbReference type="InterPro" id="IPR019302">
    <property type="entry name" value="CAP12/PCTIR_TIR_dom"/>
</dbReference>
<gene>
    <name evidence="2" type="ORF">E1757_16390</name>
</gene>
<proteinExistence type="predicted"/>
<name>A0A4R5KN59_9BACL</name>
<reference evidence="2 3" key="1">
    <citation type="submission" date="2019-03" db="EMBL/GenBank/DDBJ databases">
        <title>This is whole genome sequence of Paenibacillus sp MS74 strain.</title>
        <authorList>
            <person name="Trinh H.N."/>
        </authorList>
    </citation>
    <scope>NUCLEOTIDE SEQUENCE [LARGE SCALE GENOMIC DNA]</scope>
    <source>
        <strain evidence="2 3">MS74</strain>
    </source>
</reference>
<dbReference type="OrthoDB" id="5497289at2"/>
<dbReference type="GO" id="GO:0050135">
    <property type="term" value="F:NADP+ nucleosidase activity"/>
    <property type="evidence" value="ECO:0007669"/>
    <property type="project" value="InterPro"/>
</dbReference>
<sequence length="338" mass="38608">MEKPRLFIGSARESIALVSAIQQQLSYYAEVTPWSAGAFRANRYPMEDLEEQLESNDFAVFVFSADDIVYMRDQVYLSPRDNTVFEMGMFWGRLKRERVFFVVPNLVPLHRNGINIHEFHIPSDLNGLTLLKYEMRTDKNNAAAVNVACAEIISRIEELGVYKDPVRQLEAVKAEMNRKQQILHFFIEFIDMNVSGKPGLFDKLYEAFRNAFDPSALRGFKVRGVSVWHVEGNDGLRQVAGNVGKGRFYTLGANDGKQEGEQRIGVLDAYLNSKVQFFLYRQHVAYEYLLCYPVDKKLVLTVHLTGPSVVAEDDLNRVYEDNQDLMGTVNYLFGGDSI</sequence>
<evidence type="ECO:0000259" key="1">
    <source>
        <dbReference type="Pfam" id="PF10137"/>
    </source>
</evidence>
<dbReference type="Proteomes" id="UP000295636">
    <property type="component" value="Unassembled WGS sequence"/>
</dbReference>
<comment type="caution">
    <text evidence="2">The sequence shown here is derived from an EMBL/GenBank/DDBJ whole genome shotgun (WGS) entry which is preliminary data.</text>
</comment>
<dbReference type="Pfam" id="PF10137">
    <property type="entry name" value="CAP12-PCTIR_TIR"/>
    <property type="match status" value="1"/>
</dbReference>